<dbReference type="AlphaFoldDB" id="A0A5D4RCX8"/>
<sequence length="95" mass="11613">MAHRCSHPYRIFSRKVEWNEQKVIETEYHLHLYDDRVVAEDREFRLADIYDVSYREQSSFGFLYLHTNHGLYPYKVYISPEDFIRQYRIAAGKAY</sequence>
<comment type="caution">
    <text evidence="1">The sequence shown here is derived from an EMBL/GenBank/DDBJ whole genome shotgun (WGS) entry which is preliminary data.</text>
</comment>
<name>A0A5D4RCX8_9BACI</name>
<accession>A0A5D4RCX8</accession>
<protein>
    <submittedName>
        <fullName evidence="1">Uncharacterized protein</fullName>
    </submittedName>
</protein>
<evidence type="ECO:0000313" key="1">
    <source>
        <dbReference type="EMBL" id="TYS47824.1"/>
    </source>
</evidence>
<reference evidence="1 2" key="1">
    <citation type="submission" date="2019-08" db="EMBL/GenBank/DDBJ databases">
        <title>Bacillus genomes from the desert of Cuatro Cienegas, Coahuila.</title>
        <authorList>
            <person name="Olmedo-Alvarez G."/>
        </authorList>
    </citation>
    <scope>NUCLEOTIDE SEQUENCE [LARGE SCALE GENOMIC DNA]</scope>
    <source>
        <strain evidence="1 2">CH446_14T</strain>
    </source>
</reference>
<evidence type="ECO:0000313" key="2">
    <source>
        <dbReference type="Proteomes" id="UP000322139"/>
    </source>
</evidence>
<proteinExistence type="predicted"/>
<dbReference type="Proteomes" id="UP000322139">
    <property type="component" value="Unassembled WGS sequence"/>
</dbReference>
<dbReference type="RefSeq" id="WP_148975151.1">
    <property type="nucleotide sequence ID" value="NZ_JBNIKT010000035.1"/>
</dbReference>
<organism evidence="1 2">
    <name type="scientific">Bacillus infantis</name>
    <dbReference type="NCBI Taxonomy" id="324767"/>
    <lineage>
        <taxon>Bacteria</taxon>
        <taxon>Bacillati</taxon>
        <taxon>Bacillota</taxon>
        <taxon>Bacilli</taxon>
        <taxon>Bacillales</taxon>
        <taxon>Bacillaceae</taxon>
        <taxon>Bacillus</taxon>
    </lineage>
</organism>
<gene>
    <name evidence="1" type="ORF">FZD51_12905</name>
</gene>
<dbReference type="EMBL" id="VTER01000006">
    <property type="protein sequence ID" value="TYS47824.1"/>
    <property type="molecule type" value="Genomic_DNA"/>
</dbReference>